<name>A0A2I6UGA4_9CAUD</name>
<evidence type="ECO:0000313" key="2">
    <source>
        <dbReference type="Proteomes" id="UP000259847"/>
    </source>
</evidence>
<protein>
    <submittedName>
        <fullName evidence="1">Uncharacterized protein</fullName>
    </submittedName>
</protein>
<sequence>MTSTTYAVLSTTTQELETIEAQSWGDALARYLEEEGMEWESLLGCVDTTPHPHYTVDLHSTSGEEETVLVMELDDLQVERRQYFPNE</sequence>
<dbReference type="Proteomes" id="UP000259847">
    <property type="component" value="Segment"/>
</dbReference>
<dbReference type="GeneID" id="40236119"/>
<evidence type="ECO:0000313" key="1">
    <source>
        <dbReference type="EMBL" id="AUO78946.1"/>
    </source>
</evidence>
<accession>A0A2I6UGA4</accession>
<organism evidence="1 2">
    <name type="scientific">Salinibacter phage M1EM-1</name>
    <dbReference type="NCBI Taxonomy" id="2681616"/>
    <lineage>
        <taxon>Viruses</taxon>
        <taxon>Duplodnaviria</taxon>
        <taxon>Heunggongvirae</taxon>
        <taxon>Uroviricota</taxon>
        <taxon>Caudoviricetes</taxon>
        <taxon>Holosalinivirus</taxon>
        <taxon>Holosalinivirus M1EM1</taxon>
    </lineage>
</organism>
<proteinExistence type="predicted"/>
<dbReference type="KEGG" id="vg:40236119"/>
<reference evidence="1 2" key="1">
    <citation type="submission" date="2017-07" db="EMBL/GenBank/DDBJ databases">
        <title>Characterization of ecologically diverse viruses infecting co-occurring strains of cosmopolitan hyperhalophilic Bacteroidetes.</title>
        <authorList>
            <person name="Villamor J."/>
            <person name="Ramos-Barbero M.D."/>
            <person name="Gonzalez-Torres P."/>
            <person name="Gabaldon T."/>
            <person name="Rollesso-Mora R."/>
            <person name="Meseguer I."/>
            <person name="Martinez-Garcia M."/>
            <person name="Santos F."/>
            <person name="Anton J."/>
        </authorList>
    </citation>
    <scope>NUCLEOTIDE SEQUENCE [LARGE SCALE GENOMIC DNA]</scope>
</reference>
<dbReference type="EMBL" id="MF580955">
    <property type="protein sequence ID" value="AUO78946.1"/>
    <property type="molecule type" value="Genomic_DNA"/>
</dbReference>
<dbReference type="RefSeq" id="YP_009639328.1">
    <property type="nucleotide sequence ID" value="NC_042348.1"/>
</dbReference>
<keyword evidence="2" id="KW-1185">Reference proteome</keyword>